<dbReference type="OrthoDB" id="6819249at2759"/>
<feature type="region of interest" description="Disordered" evidence="1">
    <location>
        <begin position="997"/>
        <end position="1030"/>
    </location>
</feature>
<feature type="compositionally biased region" description="Polar residues" evidence="1">
    <location>
        <begin position="908"/>
        <end position="935"/>
    </location>
</feature>
<evidence type="ECO:0000313" key="2">
    <source>
        <dbReference type="EMBL" id="CAD7002564.1"/>
    </source>
</evidence>
<feature type="compositionally biased region" description="Polar residues" evidence="1">
    <location>
        <begin position="417"/>
        <end position="428"/>
    </location>
</feature>
<reference evidence="2" key="1">
    <citation type="submission" date="2020-11" db="EMBL/GenBank/DDBJ databases">
        <authorList>
            <person name="Whitehead M."/>
        </authorList>
    </citation>
    <scope>NUCLEOTIDE SEQUENCE</scope>
    <source>
        <strain evidence="2">EGII</strain>
    </source>
</reference>
<gene>
    <name evidence="2" type="ORF">CCAP1982_LOCUS11052</name>
</gene>
<feature type="region of interest" description="Disordered" evidence="1">
    <location>
        <begin position="861"/>
        <end position="935"/>
    </location>
</feature>
<proteinExistence type="predicted"/>
<feature type="region of interest" description="Disordered" evidence="1">
    <location>
        <begin position="581"/>
        <end position="699"/>
    </location>
</feature>
<feature type="compositionally biased region" description="Basic and acidic residues" evidence="1">
    <location>
        <begin position="225"/>
        <end position="236"/>
    </location>
</feature>
<feature type="compositionally biased region" description="Basic residues" evidence="1">
    <location>
        <begin position="743"/>
        <end position="754"/>
    </location>
</feature>
<feature type="compositionally biased region" description="Basic and acidic residues" evidence="1">
    <location>
        <begin position="334"/>
        <end position="349"/>
    </location>
</feature>
<sequence>MISDFCKDFRLRRYRHQFEEQLPFVDAERYKISLDLWRTISSSNSSQKSNDNGNNLNANSETATEELFNQALALNSEISQILDARRSQVPNSEHNEASEDAVIMSPLLIDSESCSSDEPEEVANITNHKSTTLTQNKQKESDIYEFVDLSTEQCSEEYVNNGTKQKEKTTIKYQARSLAQDNDNKKTNEIEYPQKSVTTINFTEKPISGEKTKLLKNTKILKTNERELNNKEDNNKSLKGYTNTNIDTNENIAVSKPQIKNGNDKKQADVSSKSKPQANADTPVTATKRRTIKPPEKKNPHANTNKVKINNKEKQKPVAAPKHSSPEQPQQPQQDRKDTKVDKESHENSKSLSPAKEFSVAKNTENWKKASSSNKEEDNDTSSKRHTPKEQTQLKGKEKQKLSDKESNNNSDNSISTTYPQDTNAKLTQKNDEVKRKVGRPTKVETKPKQGETNEVSPRRMRQLRSDKKDMGKKKSLVSPKEKAPSETPSPKTLAKSSIAIENKSSKDSADKDVEKTKRTERTSNTTRVEVPLTPTVRNTRSMQRVTRSSDSTRSKYMKSPRLLDLSKQIRKKIVKQTDIKDSKGGTKTMQVDDNEALVTDTSSNGKKIVKRKSLHQSNDGKKKTQITETKRQKAISASKDTENSRDSAILPCSDNTEGMQCGQKISGSTPSDNGFLRPPTPDRSTRNSEPKNFLTTPSSFTDSEVVFVPPIDAANKSQAILILSSSTDDGSLSSQKSEQSRRTRALKQKKALKRPATDPNALDDPPTTPSFGELLAKQRIQRKSPDLFSASTDLGLTCTQQLAADRHDGVETFQGFKIFGSEVKQIQQQHAIATSGRKSAPALSRGRSCLNLLEKMFEPTPTDVRAKKSQATQHTKSSNTQKSTKKVPDDKLIKRATRGSQPVVPSLPNTVNVTQNQGTDKQKQGNKNSTNPMINGTLIDEEIFEITNNDAFGSMMRINSNGEISPVQLTTRNQQPTQHNKITNYLIGSTQLTPTEAVLDERTPSKRTPTQPQSGTATRRSPKSRSTQTTKLTKWFQKNGTINELAASSEYERSDIRMKQLTRSRMAKRLKRRCLELSFKN</sequence>
<feature type="compositionally biased region" description="Polar residues" evidence="1">
    <location>
        <begin position="361"/>
        <end position="373"/>
    </location>
</feature>
<feature type="compositionally biased region" description="Polar residues" evidence="1">
    <location>
        <begin position="240"/>
        <end position="252"/>
    </location>
</feature>
<feature type="compositionally biased region" description="Polar residues" evidence="1">
    <location>
        <begin position="1007"/>
        <end position="1030"/>
    </location>
</feature>
<feature type="compositionally biased region" description="Polar residues" evidence="1">
    <location>
        <begin position="269"/>
        <end position="285"/>
    </location>
</feature>
<feature type="compositionally biased region" description="Polar residues" evidence="1">
    <location>
        <begin position="536"/>
        <end position="552"/>
    </location>
</feature>
<feature type="compositionally biased region" description="Basic and acidic residues" evidence="1">
    <location>
        <begin position="395"/>
        <end position="407"/>
    </location>
</feature>
<organism evidence="2 3">
    <name type="scientific">Ceratitis capitata</name>
    <name type="common">Mediterranean fruit fly</name>
    <name type="synonym">Tephritis capitata</name>
    <dbReference type="NCBI Taxonomy" id="7213"/>
    <lineage>
        <taxon>Eukaryota</taxon>
        <taxon>Metazoa</taxon>
        <taxon>Ecdysozoa</taxon>
        <taxon>Arthropoda</taxon>
        <taxon>Hexapoda</taxon>
        <taxon>Insecta</taxon>
        <taxon>Pterygota</taxon>
        <taxon>Neoptera</taxon>
        <taxon>Endopterygota</taxon>
        <taxon>Diptera</taxon>
        <taxon>Brachycera</taxon>
        <taxon>Muscomorpha</taxon>
        <taxon>Tephritoidea</taxon>
        <taxon>Tephritidae</taxon>
        <taxon>Ceratitis</taxon>
        <taxon>Ceratitis</taxon>
    </lineage>
</organism>
<feature type="region of interest" description="Disordered" evidence="1">
    <location>
        <begin position="225"/>
        <end position="558"/>
    </location>
</feature>
<protein>
    <submittedName>
        <fullName evidence="2">(Mediterranean fruit fly) hypothetical protein</fullName>
    </submittedName>
</protein>
<dbReference type="EMBL" id="CAJHJT010000034">
    <property type="protein sequence ID" value="CAD7002564.1"/>
    <property type="molecule type" value="Genomic_DNA"/>
</dbReference>
<evidence type="ECO:0000313" key="3">
    <source>
        <dbReference type="Proteomes" id="UP000606786"/>
    </source>
</evidence>
<accession>A0A811UV52</accession>
<evidence type="ECO:0000256" key="1">
    <source>
        <dbReference type="SAM" id="MobiDB-lite"/>
    </source>
</evidence>
<feature type="compositionally biased region" description="Low complexity" evidence="1">
    <location>
        <begin position="728"/>
        <end position="738"/>
    </location>
</feature>
<comment type="caution">
    <text evidence="2">The sequence shown here is derived from an EMBL/GenBank/DDBJ whole genome shotgun (WGS) entry which is preliminary data.</text>
</comment>
<feature type="compositionally biased region" description="Polar residues" evidence="1">
    <location>
        <begin position="654"/>
        <end position="673"/>
    </location>
</feature>
<dbReference type="AlphaFoldDB" id="A0A811UV52"/>
<feature type="compositionally biased region" description="Basic and acidic residues" evidence="1">
    <location>
        <begin position="429"/>
        <end position="452"/>
    </location>
</feature>
<name>A0A811UV52_CERCA</name>
<feature type="compositionally biased region" description="Basic and acidic residues" evidence="1">
    <location>
        <begin position="504"/>
        <end position="522"/>
    </location>
</feature>
<dbReference type="Proteomes" id="UP000606786">
    <property type="component" value="Unassembled WGS sequence"/>
</dbReference>
<keyword evidence="3" id="KW-1185">Reference proteome</keyword>
<feature type="compositionally biased region" description="Low complexity" evidence="1">
    <location>
        <begin position="873"/>
        <end position="883"/>
    </location>
</feature>
<feature type="region of interest" description="Disordered" evidence="1">
    <location>
        <begin position="728"/>
        <end position="771"/>
    </location>
</feature>